<reference evidence="1 2" key="1">
    <citation type="journal article" date="2018" name="Microb. Genom.">
        <title>Expanding an expanded genome: long-read sequencing of Trypanosoma cruzi.</title>
        <authorList>
            <person name="Berna L."/>
            <person name="Rodriguez M."/>
            <person name="Chiribao M.L."/>
            <person name="Parodi-Talice A."/>
            <person name="Pita S."/>
            <person name="Rijo G."/>
            <person name="Alvarez-Valin F."/>
            <person name="Robello C."/>
        </authorList>
    </citation>
    <scope>NUCLEOTIDE SEQUENCE [LARGE SCALE GENOMIC DNA]</scope>
    <source>
        <strain evidence="1 2">Dm28c</strain>
    </source>
</reference>
<dbReference type="OrthoDB" id="272585at2759"/>
<dbReference type="VEuPathDB" id="TriTrypDB:TCDM_04232"/>
<dbReference type="AlphaFoldDB" id="A0A2V2V7G8"/>
<dbReference type="VEuPathDB" id="TriTrypDB:BCY84_11571"/>
<dbReference type="VEuPathDB" id="TriTrypDB:TcBrA4_0045250"/>
<dbReference type="VEuPathDB" id="TriTrypDB:TCSYLVIO_009361"/>
<gene>
    <name evidence="1" type="ORF">C4B63_43g145</name>
</gene>
<dbReference type="VEuPathDB" id="TriTrypDB:Tc_MARK_5323"/>
<dbReference type="VEuPathDB" id="TriTrypDB:C4B63_43g145"/>
<dbReference type="Proteomes" id="UP000246121">
    <property type="component" value="Unassembled WGS sequence"/>
</dbReference>
<protein>
    <recommendedName>
        <fullName evidence="3">EF-hand domain-containing protein</fullName>
    </recommendedName>
</protein>
<dbReference type="EMBL" id="PRFA01000043">
    <property type="protein sequence ID" value="PWU91466.1"/>
    <property type="molecule type" value="Genomic_DNA"/>
</dbReference>
<accession>A0A2V2V7G8</accession>
<evidence type="ECO:0008006" key="3">
    <source>
        <dbReference type="Google" id="ProtNLM"/>
    </source>
</evidence>
<evidence type="ECO:0000313" key="1">
    <source>
        <dbReference type="EMBL" id="PWU91466.1"/>
    </source>
</evidence>
<proteinExistence type="predicted"/>
<dbReference type="VEuPathDB" id="TriTrypDB:TcCLB.506869.54"/>
<evidence type="ECO:0000313" key="2">
    <source>
        <dbReference type="Proteomes" id="UP000246121"/>
    </source>
</evidence>
<organism evidence="1 2">
    <name type="scientific">Trypanosoma cruzi</name>
    <dbReference type="NCBI Taxonomy" id="5693"/>
    <lineage>
        <taxon>Eukaryota</taxon>
        <taxon>Discoba</taxon>
        <taxon>Euglenozoa</taxon>
        <taxon>Kinetoplastea</taxon>
        <taxon>Metakinetoplastina</taxon>
        <taxon>Trypanosomatida</taxon>
        <taxon>Trypanosomatidae</taxon>
        <taxon>Trypanosoma</taxon>
        <taxon>Schizotrypanum</taxon>
    </lineage>
</organism>
<sequence length="299" mass="33394">MFVQQPPPPRYVFQVSTGNWQKKSISKSAAPMKEAKQLQNSVEYFLKRAMCASVPTSKNEDSSLCESTKTMKELDLFETRHFGSKSRYSLFLPTSLQVNPIIGLLCGLPLYQICDALIQRKDAEWQALKEENCSVGALRLSFEELYDVCTQLVPNMVSEDYFHRMFIVLLPSEEEDSLLLSSFFSFLVENAFHPALDRNVNAIFSAFDPDGTGVISAATLTSKVLLAWAELHLFGNLRGEWEKMAAALELTNGVDLRIVDGARLLTPAATRAVFCALNTLYVAMESIDMDGRHLNSPSS</sequence>
<dbReference type="SUPFAM" id="SSF47473">
    <property type="entry name" value="EF-hand"/>
    <property type="match status" value="1"/>
</dbReference>
<comment type="caution">
    <text evidence="1">The sequence shown here is derived from an EMBL/GenBank/DDBJ whole genome shotgun (WGS) entry which is preliminary data.</text>
</comment>
<name>A0A2V2V7G8_TRYCR</name>
<dbReference type="VEuPathDB" id="TriTrypDB:C3747_117g55"/>
<dbReference type="InterPro" id="IPR011992">
    <property type="entry name" value="EF-hand-dom_pair"/>
</dbReference>
<dbReference type="VEuPathDB" id="TriTrypDB:ECC02_002072"/>
<dbReference type="VEuPathDB" id="TriTrypDB:TcG_04916"/>
<dbReference type="VEuPathDB" id="TriTrypDB:TcYC6_0023170"/>
<dbReference type="VEuPathDB" id="TriTrypDB:TcCLB.510519.50"/>
<dbReference type="VEuPathDB" id="TriTrypDB:TcCL_NonESM03025"/>